<accession>A0A4Y2LTM1</accession>
<protein>
    <submittedName>
        <fullName evidence="2">Uncharacterized protein</fullName>
    </submittedName>
</protein>
<dbReference type="AlphaFoldDB" id="A0A4Y2LTM1"/>
<feature type="region of interest" description="Disordered" evidence="1">
    <location>
        <begin position="1"/>
        <end position="25"/>
    </location>
</feature>
<gene>
    <name evidence="2" type="ORF">AVEN_73459_1</name>
</gene>
<organism evidence="2 3">
    <name type="scientific">Araneus ventricosus</name>
    <name type="common">Orbweaver spider</name>
    <name type="synonym">Epeira ventricosa</name>
    <dbReference type="NCBI Taxonomy" id="182803"/>
    <lineage>
        <taxon>Eukaryota</taxon>
        <taxon>Metazoa</taxon>
        <taxon>Ecdysozoa</taxon>
        <taxon>Arthropoda</taxon>
        <taxon>Chelicerata</taxon>
        <taxon>Arachnida</taxon>
        <taxon>Araneae</taxon>
        <taxon>Araneomorphae</taxon>
        <taxon>Entelegynae</taxon>
        <taxon>Araneoidea</taxon>
        <taxon>Araneidae</taxon>
        <taxon>Araneus</taxon>
    </lineage>
</organism>
<dbReference type="EMBL" id="BGPR01006338">
    <property type="protein sequence ID" value="GBN18108.1"/>
    <property type="molecule type" value="Genomic_DNA"/>
</dbReference>
<sequence length="118" mass="13051">MDSEDLLHFALPGSGDKKENDETPYGLPPAYAAFGPVAQENLPQPLTSLSNRTVNLEAMLLRFLAENSFPFAVAPDLLELVKEMSKDIKALNHITMHQNAASYKTLFDISKTVKEALF</sequence>
<evidence type="ECO:0000313" key="3">
    <source>
        <dbReference type="Proteomes" id="UP000499080"/>
    </source>
</evidence>
<proteinExistence type="predicted"/>
<evidence type="ECO:0000256" key="1">
    <source>
        <dbReference type="SAM" id="MobiDB-lite"/>
    </source>
</evidence>
<evidence type="ECO:0000313" key="2">
    <source>
        <dbReference type="EMBL" id="GBN18108.1"/>
    </source>
</evidence>
<comment type="caution">
    <text evidence="2">The sequence shown here is derived from an EMBL/GenBank/DDBJ whole genome shotgun (WGS) entry which is preliminary data.</text>
</comment>
<reference evidence="2 3" key="1">
    <citation type="journal article" date="2019" name="Sci. Rep.">
        <title>Orb-weaving spider Araneus ventricosus genome elucidates the spidroin gene catalogue.</title>
        <authorList>
            <person name="Kono N."/>
            <person name="Nakamura H."/>
            <person name="Ohtoshi R."/>
            <person name="Moran D.A.P."/>
            <person name="Shinohara A."/>
            <person name="Yoshida Y."/>
            <person name="Fujiwara M."/>
            <person name="Mori M."/>
            <person name="Tomita M."/>
            <person name="Arakawa K."/>
        </authorList>
    </citation>
    <scope>NUCLEOTIDE SEQUENCE [LARGE SCALE GENOMIC DNA]</scope>
</reference>
<dbReference type="OrthoDB" id="6141372at2759"/>
<keyword evidence="3" id="KW-1185">Reference proteome</keyword>
<dbReference type="Proteomes" id="UP000499080">
    <property type="component" value="Unassembled WGS sequence"/>
</dbReference>
<name>A0A4Y2LTM1_ARAVE</name>